<organism evidence="2 3">
    <name type="scientific">Fibrobacter succinogenes</name>
    <name type="common">Bacteroides succinogenes</name>
    <dbReference type="NCBI Taxonomy" id="833"/>
    <lineage>
        <taxon>Bacteria</taxon>
        <taxon>Pseudomonadati</taxon>
        <taxon>Fibrobacterota</taxon>
        <taxon>Fibrobacteria</taxon>
        <taxon>Fibrobacterales</taxon>
        <taxon>Fibrobacteraceae</taxon>
        <taxon>Fibrobacter</taxon>
    </lineage>
</organism>
<protein>
    <recommendedName>
        <fullName evidence="4">RCK N-terminal domain-containing protein</fullName>
    </recommendedName>
</protein>
<reference evidence="2 3" key="1">
    <citation type="submission" date="2017-08" db="EMBL/GenBank/DDBJ databases">
        <authorList>
            <person name="de Groot N.N."/>
        </authorList>
    </citation>
    <scope>NUCLEOTIDE SEQUENCE [LARGE SCALE GENOMIC DNA]</scope>
    <source>
        <strain evidence="2 3">HM2</strain>
    </source>
</reference>
<feature type="transmembrane region" description="Helical" evidence="1">
    <location>
        <begin position="20"/>
        <end position="40"/>
    </location>
</feature>
<feature type="transmembrane region" description="Helical" evidence="1">
    <location>
        <begin position="52"/>
        <end position="70"/>
    </location>
</feature>
<evidence type="ECO:0000256" key="1">
    <source>
        <dbReference type="SAM" id="Phobius"/>
    </source>
</evidence>
<dbReference type="AlphaFoldDB" id="A0A380S648"/>
<dbReference type="Gene3D" id="6.20.350.10">
    <property type="match status" value="1"/>
</dbReference>
<keyword evidence="1" id="KW-0472">Membrane</keyword>
<name>A0A380S648_FIBSU</name>
<keyword evidence="1" id="KW-0812">Transmembrane</keyword>
<dbReference type="RefSeq" id="WP_088660115.1">
    <property type="nucleotide sequence ID" value="NZ_UHJL01000002.1"/>
</dbReference>
<evidence type="ECO:0008006" key="4">
    <source>
        <dbReference type="Google" id="ProtNLM"/>
    </source>
</evidence>
<dbReference type="Proteomes" id="UP000255423">
    <property type="component" value="Unassembled WGS sequence"/>
</dbReference>
<dbReference type="EMBL" id="UHJL01000002">
    <property type="protein sequence ID" value="SUQ24374.1"/>
    <property type="molecule type" value="Genomic_DNA"/>
</dbReference>
<sequence length="548" mass="62774">MNYNGLIKGAWSNGIAKKLLILLGLSLVIFVIGVLLGSWVLGEKTLGWKGFLSGYVVFAVLFISVMINVFKNTSESMREGKKHVDVRGHVLVLGAGHQLKSILRALKDDKRPIVVVSRRDIDGHFIHYKKDYENEEDLIYAGALLASQILVIGEDGPERDSRNLHCIEVLRNVCEKSPRDIHCHLLLSDPSTSEILWYLKAPEQNKGHLLVDVFNEYEFMSEQLLVGTDFLPTIREAENERLHVVLLGTGPIAQAVAFAVANVCHYPNFKRTNLKTCITFVDEDCEKWVDRLVVSRMGLFRLSKYTYVDANGNKVTHDPETTRGDYLDVEWNFVDAYCEADLARNFIAAVAASPRERLVVCICKEDASKAISTLVHLPRAVYDNADIAVYWREANDDIIKRINESGMYGYVRIMGDIDEMKEFVHSKRVERGQRANYVRERNENPDTRDTEEKMWYRLSEADKTSAIYCANALPLRKRCFEITDDDALLRDAEHRRWMMSMLLMGYRSGPTDERTFTRHDIIPFDRLPEEQKSKDSYILENAEYIMNG</sequence>
<dbReference type="Gene3D" id="3.40.50.720">
    <property type="entry name" value="NAD(P)-binding Rossmann-like Domain"/>
    <property type="match status" value="1"/>
</dbReference>
<evidence type="ECO:0000313" key="3">
    <source>
        <dbReference type="Proteomes" id="UP000255423"/>
    </source>
</evidence>
<evidence type="ECO:0000313" key="2">
    <source>
        <dbReference type="EMBL" id="SUQ24374.1"/>
    </source>
</evidence>
<gene>
    <name evidence="2" type="ORF">SAMN05661053_1774</name>
</gene>
<keyword evidence="1" id="KW-1133">Transmembrane helix</keyword>
<accession>A0A380S648</accession>
<proteinExistence type="predicted"/>